<dbReference type="InterPro" id="IPR001223">
    <property type="entry name" value="Glyco_hydro18_cat"/>
</dbReference>
<proteinExistence type="predicted"/>
<dbReference type="SUPFAM" id="SSF51445">
    <property type="entry name" value="(Trans)glycosidases"/>
    <property type="match status" value="1"/>
</dbReference>
<dbReference type="Pfam" id="PF00704">
    <property type="entry name" value="Glyco_hydro_18"/>
    <property type="match status" value="1"/>
</dbReference>
<comment type="caution">
    <text evidence="2">The sequence shown here is derived from an EMBL/GenBank/DDBJ whole genome shotgun (WGS) entry which is preliminary data.</text>
</comment>
<dbReference type="AlphaFoldDB" id="A0A1A5YHT7"/>
<dbReference type="Gene3D" id="3.20.20.80">
    <property type="entry name" value="Glycosidases"/>
    <property type="match status" value="1"/>
</dbReference>
<protein>
    <submittedName>
        <fullName evidence="2">Glycoside hydrolase</fullName>
    </submittedName>
</protein>
<dbReference type="GO" id="GO:0016787">
    <property type="term" value="F:hydrolase activity"/>
    <property type="evidence" value="ECO:0007669"/>
    <property type="project" value="UniProtKB-KW"/>
</dbReference>
<evidence type="ECO:0000259" key="1">
    <source>
        <dbReference type="PROSITE" id="PS51910"/>
    </source>
</evidence>
<dbReference type="InterPro" id="IPR017853">
    <property type="entry name" value="GH"/>
</dbReference>
<evidence type="ECO:0000313" key="3">
    <source>
        <dbReference type="Proteomes" id="UP000092024"/>
    </source>
</evidence>
<reference evidence="2 3" key="1">
    <citation type="submission" date="2016-05" db="EMBL/GenBank/DDBJ databases">
        <title>Paenibacillus oryzae. sp. nov., isolated from the rice root.</title>
        <authorList>
            <person name="Zhang J."/>
            <person name="Zhang X."/>
        </authorList>
    </citation>
    <scope>NUCLEOTIDE SEQUENCE [LARGE SCALE GENOMIC DNA]</scope>
    <source>
        <strain evidence="2 3">1DrF-4</strain>
    </source>
</reference>
<name>A0A1A5YHT7_9BACL</name>
<organism evidence="2 3">
    <name type="scientific">Paenibacillus oryzae</name>
    <dbReference type="NCBI Taxonomy" id="1844972"/>
    <lineage>
        <taxon>Bacteria</taxon>
        <taxon>Bacillati</taxon>
        <taxon>Bacillota</taxon>
        <taxon>Bacilli</taxon>
        <taxon>Bacillales</taxon>
        <taxon>Paenibacillaceae</taxon>
        <taxon>Paenibacillus</taxon>
    </lineage>
</organism>
<keyword evidence="2" id="KW-0378">Hydrolase</keyword>
<dbReference type="OrthoDB" id="9775889at2"/>
<dbReference type="GO" id="GO:0008061">
    <property type="term" value="F:chitin binding"/>
    <property type="evidence" value="ECO:0007669"/>
    <property type="project" value="InterPro"/>
</dbReference>
<dbReference type="Proteomes" id="UP000092024">
    <property type="component" value="Unassembled WGS sequence"/>
</dbReference>
<dbReference type="Gene3D" id="3.10.50.10">
    <property type="match status" value="1"/>
</dbReference>
<dbReference type="InterPro" id="IPR011583">
    <property type="entry name" value="Chitinase_II/V-like_cat"/>
</dbReference>
<dbReference type="PANTHER" id="PTHR46066:SF2">
    <property type="entry name" value="CHITINASE DOMAIN-CONTAINING PROTEIN 1"/>
    <property type="match status" value="1"/>
</dbReference>
<dbReference type="GO" id="GO:0005975">
    <property type="term" value="P:carbohydrate metabolic process"/>
    <property type="evidence" value="ECO:0007669"/>
    <property type="project" value="InterPro"/>
</dbReference>
<accession>A0A1A5YHT7</accession>
<dbReference type="InterPro" id="IPR029070">
    <property type="entry name" value="Chitinase_insertion_sf"/>
</dbReference>
<gene>
    <name evidence="2" type="ORF">A7K91_03915</name>
</gene>
<keyword evidence="3" id="KW-1185">Reference proteome</keyword>
<dbReference type="SMART" id="SM00636">
    <property type="entry name" value="Glyco_18"/>
    <property type="match status" value="1"/>
</dbReference>
<sequence>MLAAPPRTDAASGKMTQFRVYQNEKALKEFESQSEAVYYAKQFRYSHVEQISGRQWVWDNFPRYKVYVNGASEAAWEYRTYADALAFAKRNKNVHIRDLENTGWAYSSYPAYRLYQGDITLPEWNYVTLDEAKKEAKKWSNAHVIELATGKWIWDNLTKEQIAAQSAAEPLYQITLNGEAVEDAKLFSFLKNGIAAAEKLPGSQLVNLKNGKVVHSTIPAYEVKQNDKLVKAFRGLPEAVKLAVTLANTEIVNDGKVLWSSYPYLQVYQGDRKIKSFHKLSSALSYATYYANASIVTLEGRKLWTNVKPLVILGWNGSSASSTIQSHVAGTQGLDMDSPTWFKLSDANGTLEDTSNATSVAMLKERGILTVPLVHNQFDRGMTSQFLKNKEAQATFIESLVERLSQLGVYGVNLDFEEVAGADRAAYTAFVKALTNAAHAKKLKVSIDLPRGSVSWNHLTAYDHAALSAIVDTVIIMAYDEHWKGSDKPGSVAGLAWAEEGVKQFLDYGVPRSKLMLGIPFYVREWRLDASGSMVDNRAIFMKELPRLIEENKATGVFHKESGQWKYTYQKDGYTHVFWAETHETVLKRIAIAKKYDLAGVAAWRLGYEDADLWTKMLQAKS</sequence>
<dbReference type="PANTHER" id="PTHR46066">
    <property type="entry name" value="CHITINASE DOMAIN-CONTAINING PROTEIN 1 FAMILY MEMBER"/>
    <property type="match status" value="1"/>
</dbReference>
<dbReference type="PROSITE" id="PS51910">
    <property type="entry name" value="GH18_2"/>
    <property type="match status" value="1"/>
</dbReference>
<feature type="domain" description="GH18" evidence="1">
    <location>
        <begin position="309"/>
        <end position="622"/>
    </location>
</feature>
<evidence type="ECO:0000313" key="2">
    <source>
        <dbReference type="EMBL" id="OBR65113.1"/>
    </source>
</evidence>
<dbReference type="EMBL" id="LYPA01000064">
    <property type="protein sequence ID" value="OBR65113.1"/>
    <property type="molecule type" value="Genomic_DNA"/>
</dbReference>
<dbReference type="STRING" id="1844972.A7K91_03915"/>